<evidence type="ECO:0000313" key="2">
    <source>
        <dbReference type="EMBL" id="MYD91916.1"/>
    </source>
</evidence>
<sequence length="225" mass="24132">MIARSAGSLSLSLNSFQSIPTAAFLDALASREPVPGGGTAAAVTGSHGTALLCMVLNLTVGRRRFQRHDGILRPIQQRLETSRLELLNLADQDAAAYAEVDRCLKLSAHDPSARTVRRAELDRALHTAATVPLQVADTCRGVLGDTWEVANRGNRTVLSDVMVGTHLLLAAVHSSNVNVHVNLCMATPGAKQQALAADITACIKDAVRFSSRILDRCTERMDQSR</sequence>
<reference evidence="2" key="1">
    <citation type="submission" date="2019-09" db="EMBL/GenBank/DDBJ databases">
        <title>Characterisation of the sponge microbiome using genome-centric metagenomics.</title>
        <authorList>
            <person name="Engelberts J.P."/>
            <person name="Robbins S.J."/>
            <person name="De Goeij J.M."/>
            <person name="Aranda M."/>
            <person name="Bell S.C."/>
            <person name="Webster N.S."/>
        </authorList>
    </citation>
    <scope>NUCLEOTIDE SEQUENCE</scope>
    <source>
        <strain evidence="2">SB0662_bin_9</strain>
    </source>
</reference>
<dbReference type="EMBL" id="VXPY01000121">
    <property type="protein sequence ID" value="MYD91916.1"/>
    <property type="molecule type" value="Genomic_DNA"/>
</dbReference>
<dbReference type="SUPFAM" id="SSF101262">
    <property type="entry name" value="Methenyltetrahydrofolate cyclohydrolase-like"/>
    <property type="match status" value="1"/>
</dbReference>
<dbReference type="GO" id="GO:0016787">
    <property type="term" value="F:hydrolase activity"/>
    <property type="evidence" value="ECO:0007669"/>
    <property type="project" value="UniProtKB-KW"/>
</dbReference>
<dbReference type="InterPro" id="IPR036178">
    <property type="entry name" value="Formintransfe-cycloase-like_sf"/>
</dbReference>
<dbReference type="Gene3D" id="1.20.120.680">
    <property type="entry name" value="Formiminotetrahydrofolate cyclodeaminase monomer, up-and-down helical bundle"/>
    <property type="match status" value="1"/>
</dbReference>
<name>A0A6B1DXZ0_9CHLR</name>
<feature type="domain" description="Cyclodeaminase/cyclohydrolase" evidence="1">
    <location>
        <begin position="22"/>
        <end position="187"/>
    </location>
</feature>
<evidence type="ECO:0000259" key="1">
    <source>
        <dbReference type="Pfam" id="PF04961"/>
    </source>
</evidence>
<dbReference type="InterPro" id="IPR007044">
    <property type="entry name" value="Cyclodeamin/CycHdrlase"/>
</dbReference>
<organism evidence="2">
    <name type="scientific">Caldilineaceae bacterium SB0662_bin_9</name>
    <dbReference type="NCBI Taxonomy" id="2605258"/>
    <lineage>
        <taxon>Bacteria</taxon>
        <taxon>Bacillati</taxon>
        <taxon>Chloroflexota</taxon>
        <taxon>Caldilineae</taxon>
        <taxon>Caldilineales</taxon>
        <taxon>Caldilineaceae</taxon>
    </lineage>
</organism>
<dbReference type="Pfam" id="PF04961">
    <property type="entry name" value="FTCD_C"/>
    <property type="match status" value="1"/>
</dbReference>
<proteinExistence type="predicted"/>
<accession>A0A6B1DXZ0</accession>
<dbReference type="AlphaFoldDB" id="A0A6B1DXZ0"/>
<protein>
    <submittedName>
        <fullName evidence="2">Cyclodeaminase/cyclohydrolase family protein</fullName>
    </submittedName>
</protein>
<keyword evidence="2" id="KW-0378">Hydrolase</keyword>
<comment type="caution">
    <text evidence="2">The sequence shown here is derived from an EMBL/GenBank/DDBJ whole genome shotgun (WGS) entry which is preliminary data.</text>
</comment>
<gene>
    <name evidence="2" type="ORF">F4Y08_16570</name>
</gene>